<gene>
    <name evidence="6" type="ORF">RFI_06035</name>
</gene>
<evidence type="ECO:0000313" key="6">
    <source>
        <dbReference type="EMBL" id="ETO31084.1"/>
    </source>
</evidence>
<dbReference type="PROSITE" id="PS50294">
    <property type="entry name" value="WD_REPEATS_REGION"/>
    <property type="match status" value="6"/>
</dbReference>
<dbReference type="PROSITE" id="PS00678">
    <property type="entry name" value="WD_REPEATS_1"/>
    <property type="match status" value="2"/>
</dbReference>
<evidence type="ECO:0000313" key="7">
    <source>
        <dbReference type="Proteomes" id="UP000023152"/>
    </source>
</evidence>
<dbReference type="OrthoDB" id="10267436at2759"/>
<feature type="repeat" description="WD" evidence="5">
    <location>
        <begin position="143"/>
        <end position="191"/>
    </location>
</feature>
<comment type="caution">
    <text evidence="6">The sequence shown here is derived from an EMBL/GenBank/DDBJ whole genome shotgun (WGS) entry which is preliminary data.</text>
</comment>
<accession>X6NZ15</accession>
<dbReference type="EMBL" id="ASPP01005140">
    <property type="protein sequence ID" value="ETO31084.1"/>
    <property type="molecule type" value="Genomic_DNA"/>
</dbReference>
<dbReference type="InterPro" id="IPR019775">
    <property type="entry name" value="WD40_repeat_CS"/>
</dbReference>
<evidence type="ECO:0000256" key="3">
    <source>
        <dbReference type="ARBA" id="ARBA00022737"/>
    </source>
</evidence>
<evidence type="ECO:0000256" key="1">
    <source>
        <dbReference type="ARBA" id="ARBA00004604"/>
    </source>
</evidence>
<dbReference type="InterPro" id="IPR001680">
    <property type="entry name" value="WD40_rpt"/>
</dbReference>
<dbReference type="SMART" id="SM00320">
    <property type="entry name" value="WD40"/>
    <property type="match status" value="8"/>
</dbReference>
<feature type="repeat" description="WD" evidence="5">
    <location>
        <begin position="192"/>
        <end position="232"/>
    </location>
</feature>
<feature type="repeat" description="WD" evidence="5">
    <location>
        <begin position="364"/>
        <end position="405"/>
    </location>
</feature>
<evidence type="ECO:0000256" key="5">
    <source>
        <dbReference type="PROSITE-ProRule" id="PRU00221"/>
    </source>
</evidence>
<dbReference type="GO" id="GO:0005730">
    <property type="term" value="C:nucleolus"/>
    <property type="evidence" value="ECO:0007669"/>
    <property type="project" value="UniProtKB-SubCell"/>
</dbReference>
<dbReference type="SUPFAM" id="SSF50978">
    <property type="entry name" value="WD40 repeat-like"/>
    <property type="match status" value="1"/>
</dbReference>
<dbReference type="PRINTS" id="PR00320">
    <property type="entry name" value="GPROTEINBRPT"/>
</dbReference>
<dbReference type="PANTHER" id="PTHR19848:SF0">
    <property type="entry name" value="NOTCHLESS PROTEIN HOMOLOG 1"/>
    <property type="match status" value="1"/>
</dbReference>
<evidence type="ECO:0000256" key="2">
    <source>
        <dbReference type="ARBA" id="ARBA00022574"/>
    </source>
</evidence>
<keyword evidence="4" id="KW-0539">Nucleus</keyword>
<keyword evidence="3" id="KW-0677">Repeat</keyword>
<keyword evidence="2 5" id="KW-0853">WD repeat</keyword>
<dbReference type="PROSITE" id="PS50082">
    <property type="entry name" value="WD_REPEATS_2"/>
    <property type="match status" value="7"/>
</dbReference>
<comment type="subcellular location">
    <subcellularLocation>
        <location evidence="1">Nucleus</location>
        <location evidence="1">Nucleolus</location>
    </subcellularLocation>
</comment>
<keyword evidence="7" id="KW-1185">Reference proteome</keyword>
<dbReference type="Gene3D" id="2.130.10.10">
    <property type="entry name" value="YVTN repeat-like/Quinoprotein amine dehydrogenase"/>
    <property type="match status" value="1"/>
</dbReference>
<dbReference type="InterPro" id="IPR036322">
    <property type="entry name" value="WD40_repeat_dom_sf"/>
</dbReference>
<dbReference type="CDD" id="cd00200">
    <property type="entry name" value="WD40"/>
    <property type="match status" value="1"/>
</dbReference>
<feature type="repeat" description="WD" evidence="5">
    <location>
        <begin position="322"/>
        <end position="363"/>
    </location>
</feature>
<reference evidence="6 7" key="1">
    <citation type="journal article" date="2013" name="Curr. Biol.">
        <title>The Genome of the Foraminiferan Reticulomyxa filosa.</title>
        <authorList>
            <person name="Glockner G."/>
            <person name="Hulsmann N."/>
            <person name="Schleicher M."/>
            <person name="Noegel A.A."/>
            <person name="Eichinger L."/>
            <person name="Gallinger C."/>
            <person name="Pawlowski J."/>
            <person name="Sierra R."/>
            <person name="Euteneuer U."/>
            <person name="Pillet L."/>
            <person name="Moustafa A."/>
            <person name="Platzer M."/>
            <person name="Groth M."/>
            <person name="Szafranski K."/>
            <person name="Schliwa M."/>
        </authorList>
    </citation>
    <scope>NUCLEOTIDE SEQUENCE [LARGE SCALE GENOMIC DNA]</scope>
</reference>
<feature type="repeat" description="WD" evidence="5">
    <location>
        <begin position="55"/>
        <end position="96"/>
    </location>
</feature>
<organism evidence="6 7">
    <name type="scientific">Reticulomyxa filosa</name>
    <dbReference type="NCBI Taxonomy" id="46433"/>
    <lineage>
        <taxon>Eukaryota</taxon>
        <taxon>Sar</taxon>
        <taxon>Rhizaria</taxon>
        <taxon>Retaria</taxon>
        <taxon>Foraminifera</taxon>
        <taxon>Monothalamids</taxon>
        <taxon>Reticulomyxidae</taxon>
        <taxon>Reticulomyxa</taxon>
    </lineage>
</organism>
<proteinExistence type="predicted"/>
<dbReference type="PANTHER" id="PTHR19848">
    <property type="entry name" value="WD40 REPEAT PROTEIN"/>
    <property type="match status" value="1"/>
</dbReference>
<sequence>MELKNLNMEITTSIRKLLENAEGLGAISTEKVLSIVYEPQAMFKVQAISRCSAELPGHTEAILSVKVRNDSRQVATGSGDTSIRLWDAESQSPEKVLEKHKHWVLVVEYSPCGRILASGDMQGVIWLWDTCKGTTYEEMKEGLMAHKKWVTSIAWEPFHLRKVEQDLRFASAGKDTTIKIWNVRTKQVQFHLNGHKDAITMIKWGGQGFLYSSSRDLSIRVWDTNAGTCFRVLQKHAHWVNHIALSTDYALKSGPVDPSLPFPYYLDDDIYKSVYTSENIKKAQTFYDKAKDCRGEILVSASDDFTLFLWNPLVTDKPVARMTGHYQLVNHVCFSPDGRFIASASFDKTVRIWDALNGKFICKLFGHVQSVYRVCWSADSRMLASASKDSTVKIWNLKTKKLMIDLPGHSDEVYDCDWSNHGTCMASGGKDRVLRIWRP</sequence>
<dbReference type="GO" id="GO:0000027">
    <property type="term" value="P:ribosomal large subunit assembly"/>
    <property type="evidence" value="ECO:0007669"/>
    <property type="project" value="TreeGrafter"/>
</dbReference>
<evidence type="ECO:0000256" key="4">
    <source>
        <dbReference type="ARBA" id="ARBA00023242"/>
    </source>
</evidence>
<dbReference type="InterPro" id="IPR020472">
    <property type="entry name" value="WD40_PAC1"/>
</dbReference>
<feature type="repeat" description="WD" evidence="5">
    <location>
        <begin position="97"/>
        <end position="138"/>
    </location>
</feature>
<protein>
    <submittedName>
        <fullName evidence="6">Uncharacterized protein</fullName>
    </submittedName>
</protein>
<name>X6NZ15_RETFI</name>
<dbReference type="Pfam" id="PF00400">
    <property type="entry name" value="WD40"/>
    <property type="match status" value="7"/>
</dbReference>
<dbReference type="OMA" id="VLCAEWE"/>
<dbReference type="InterPro" id="IPR015943">
    <property type="entry name" value="WD40/YVTN_repeat-like_dom_sf"/>
</dbReference>
<feature type="repeat" description="WD" evidence="5">
    <location>
        <begin position="406"/>
        <end position="439"/>
    </location>
</feature>
<dbReference type="AlphaFoldDB" id="X6NZ15"/>
<dbReference type="Proteomes" id="UP000023152">
    <property type="component" value="Unassembled WGS sequence"/>
</dbReference>